<comment type="subcellular location">
    <subcellularLocation>
        <location evidence="1">Membrane</location>
        <topology evidence="1">Multi-pass membrane protein</topology>
    </subcellularLocation>
</comment>
<feature type="transmembrane region" description="Helical" evidence="6">
    <location>
        <begin position="233"/>
        <end position="257"/>
    </location>
</feature>
<comment type="caution">
    <text evidence="8">The sequence shown here is derived from an EMBL/GenBank/DDBJ whole genome shotgun (WGS) entry which is preliminary data.</text>
</comment>
<proteinExistence type="predicted"/>
<keyword evidence="2 6" id="KW-0812">Transmembrane</keyword>
<feature type="transmembrane region" description="Helical" evidence="6">
    <location>
        <begin position="313"/>
        <end position="333"/>
    </location>
</feature>
<evidence type="ECO:0000256" key="4">
    <source>
        <dbReference type="ARBA" id="ARBA00022989"/>
    </source>
</evidence>
<dbReference type="Proteomes" id="UP001370490">
    <property type="component" value="Unassembled WGS sequence"/>
</dbReference>
<keyword evidence="4 6" id="KW-1133">Transmembrane helix</keyword>
<dbReference type="PANTHER" id="PTHR22950">
    <property type="entry name" value="AMINO ACID TRANSPORTER"/>
    <property type="match status" value="1"/>
</dbReference>
<evidence type="ECO:0000256" key="2">
    <source>
        <dbReference type="ARBA" id="ARBA00022692"/>
    </source>
</evidence>
<reference evidence="8 9" key="1">
    <citation type="submission" date="2023-12" db="EMBL/GenBank/DDBJ databases">
        <title>A high-quality genome assembly for Dillenia turbinata (Dilleniales).</title>
        <authorList>
            <person name="Chanderbali A."/>
        </authorList>
    </citation>
    <scope>NUCLEOTIDE SEQUENCE [LARGE SCALE GENOMIC DNA]</scope>
    <source>
        <strain evidence="8">LSX21</strain>
        <tissue evidence="8">Leaf</tissue>
    </source>
</reference>
<dbReference type="Pfam" id="PF01490">
    <property type="entry name" value="Aa_trans"/>
    <property type="match status" value="1"/>
</dbReference>
<feature type="transmembrane region" description="Helical" evidence="6">
    <location>
        <begin position="133"/>
        <end position="152"/>
    </location>
</feature>
<keyword evidence="3" id="KW-0813">Transport</keyword>
<dbReference type="GO" id="GO:0015179">
    <property type="term" value="F:L-amino acid transmembrane transporter activity"/>
    <property type="evidence" value="ECO:0007669"/>
    <property type="project" value="TreeGrafter"/>
</dbReference>
<evidence type="ECO:0000256" key="6">
    <source>
        <dbReference type="SAM" id="Phobius"/>
    </source>
</evidence>
<feature type="transmembrane region" description="Helical" evidence="6">
    <location>
        <begin position="202"/>
        <end position="221"/>
    </location>
</feature>
<keyword evidence="3" id="KW-0029">Amino-acid transport</keyword>
<sequence>MAEQMELPPFKSKGTSFLKTCFNGLNALSGIGIITIPYTLSQSGWLSLGLLVAMAIVTCFTGLLLQKCMDSNPSIKTYSDIGSCSFGHKGRIIVSIFMYLEVYLVPTGFLILEGDNLHKLFPNVSVEIGGHNIGGRQFFTVLAGLVILPSMWLKDLSMLSLVSASGVLSSVVVIASILWVAVFDGVGFSGHGEVFNLGGVPTSLSLYAFCYGAHPVFPTLYTSIKDKSQFSKVMLFSFGLSTLSYVSMAIIGYAMFGNNVQSQVTLNLPTNKPSSKIAIYTTLVGPVAKYALIITPLANAIESCLPSHYNNRPICILLRTLLLISTVFIALVFPFFGYLMALVGAILNVSVSIVLPCICYLKIFEVYKRWGFELVFIGGIIVMAFLVGVLGTYSSVKGIVTHF</sequence>
<evidence type="ECO:0000313" key="8">
    <source>
        <dbReference type="EMBL" id="KAK6920906.1"/>
    </source>
</evidence>
<dbReference type="EMBL" id="JBAMMX010000020">
    <property type="protein sequence ID" value="KAK6920906.1"/>
    <property type="molecule type" value="Genomic_DNA"/>
</dbReference>
<feature type="transmembrane region" description="Helical" evidence="6">
    <location>
        <begin position="373"/>
        <end position="393"/>
    </location>
</feature>
<organism evidence="8 9">
    <name type="scientific">Dillenia turbinata</name>
    <dbReference type="NCBI Taxonomy" id="194707"/>
    <lineage>
        <taxon>Eukaryota</taxon>
        <taxon>Viridiplantae</taxon>
        <taxon>Streptophyta</taxon>
        <taxon>Embryophyta</taxon>
        <taxon>Tracheophyta</taxon>
        <taxon>Spermatophyta</taxon>
        <taxon>Magnoliopsida</taxon>
        <taxon>eudicotyledons</taxon>
        <taxon>Gunneridae</taxon>
        <taxon>Pentapetalae</taxon>
        <taxon>Dilleniales</taxon>
        <taxon>Dilleniaceae</taxon>
        <taxon>Dillenia</taxon>
    </lineage>
</organism>
<gene>
    <name evidence="8" type="ORF">RJ641_014584</name>
</gene>
<evidence type="ECO:0000256" key="3">
    <source>
        <dbReference type="ARBA" id="ARBA00022970"/>
    </source>
</evidence>
<feature type="transmembrane region" description="Helical" evidence="6">
    <location>
        <begin position="21"/>
        <end position="40"/>
    </location>
</feature>
<evidence type="ECO:0000313" key="9">
    <source>
        <dbReference type="Proteomes" id="UP001370490"/>
    </source>
</evidence>
<name>A0AAN8V048_9MAGN</name>
<feature type="transmembrane region" description="Helical" evidence="6">
    <location>
        <begin position="277"/>
        <end position="301"/>
    </location>
</feature>
<keyword evidence="5 6" id="KW-0472">Membrane</keyword>
<evidence type="ECO:0000256" key="5">
    <source>
        <dbReference type="ARBA" id="ARBA00023136"/>
    </source>
</evidence>
<keyword evidence="9" id="KW-1185">Reference proteome</keyword>
<evidence type="ECO:0000259" key="7">
    <source>
        <dbReference type="Pfam" id="PF01490"/>
    </source>
</evidence>
<feature type="transmembrane region" description="Helical" evidence="6">
    <location>
        <begin position="92"/>
        <end position="113"/>
    </location>
</feature>
<evidence type="ECO:0000256" key="1">
    <source>
        <dbReference type="ARBA" id="ARBA00004141"/>
    </source>
</evidence>
<feature type="transmembrane region" description="Helical" evidence="6">
    <location>
        <begin position="339"/>
        <end position="361"/>
    </location>
</feature>
<feature type="transmembrane region" description="Helical" evidence="6">
    <location>
        <begin position="159"/>
        <end position="182"/>
    </location>
</feature>
<feature type="transmembrane region" description="Helical" evidence="6">
    <location>
        <begin position="46"/>
        <end position="65"/>
    </location>
</feature>
<dbReference type="GO" id="GO:0005774">
    <property type="term" value="C:vacuolar membrane"/>
    <property type="evidence" value="ECO:0007669"/>
    <property type="project" value="TreeGrafter"/>
</dbReference>
<dbReference type="AlphaFoldDB" id="A0AAN8V048"/>
<protein>
    <submittedName>
        <fullName evidence="8">Amino acid transporter, transmembrane domain</fullName>
    </submittedName>
</protein>
<dbReference type="InterPro" id="IPR013057">
    <property type="entry name" value="AA_transpt_TM"/>
</dbReference>
<accession>A0AAN8V048</accession>
<dbReference type="PANTHER" id="PTHR22950:SF698">
    <property type="entry name" value="AMINO ACID TRANSPORTER TRANSMEMBRANE DOMAIN-CONTAINING PROTEIN"/>
    <property type="match status" value="1"/>
</dbReference>
<feature type="domain" description="Amino acid transporter transmembrane" evidence="7">
    <location>
        <begin position="14"/>
        <end position="394"/>
    </location>
</feature>